<organism evidence="1 2">
    <name type="scientific">Enterococcus cecorum</name>
    <dbReference type="NCBI Taxonomy" id="44008"/>
    <lineage>
        <taxon>Bacteria</taxon>
        <taxon>Bacillati</taxon>
        <taxon>Bacillota</taxon>
        <taxon>Bacilli</taxon>
        <taxon>Lactobacillales</taxon>
        <taxon>Enterococcaceae</taxon>
        <taxon>Enterococcus</taxon>
    </lineage>
</organism>
<accession>A0AAW8TNU4</accession>
<comment type="caution">
    <text evidence="1">The sequence shown here is derived from an EMBL/GenBank/DDBJ whole genome shotgun (WGS) entry which is preliminary data.</text>
</comment>
<evidence type="ECO:0000313" key="1">
    <source>
        <dbReference type="EMBL" id="MDT2797073.1"/>
    </source>
</evidence>
<proteinExistence type="predicted"/>
<dbReference type="EMBL" id="JARQBI010000016">
    <property type="protein sequence ID" value="MDT2797073.1"/>
    <property type="molecule type" value="Genomic_DNA"/>
</dbReference>
<sequence>MIELIIKQYLDSRLDVPSFLERKSKMPAKFVLFEKTSSGKSNHLKSATIAFQSYAKSMYDAAMLNEKVKEVVEQIIELPEISGIELNSDYNFTDEETKEYRYQAVFDINYY</sequence>
<dbReference type="AlphaFoldDB" id="A0AAW8TNU4"/>
<reference evidence="1" key="1">
    <citation type="submission" date="2023-03" db="EMBL/GenBank/DDBJ databases">
        <authorList>
            <person name="Shen W."/>
            <person name="Cai J."/>
        </authorList>
    </citation>
    <scope>NUCLEOTIDE SEQUENCE</scope>
    <source>
        <strain evidence="1">B245-2</strain>
    </source>
</reference>
<protein>
    <recommendedName>
        <fullName evidence="3">Phage protein</fullName>
    </recommendedName>
</protein>
<gene>
    <name evidence="1" type="ORF">P7H47_07440</name>
</gene>
<dbReference type="Proteomes" id="UP001255696">
    <property type="component" value="Unassembled WGS sequence"/>
</dbReference>
<evidence type="ECO:0000313" key="2">
    <source>
        <dbReference type="Proteomes" id="UP001255696"/>
    </source>
</evidence>
<dbReference type="RefSeq" id="WP_311897764.1">
    <property type="nucleotide sequence ID" value="NZ_JARQBI010000016.1"/>
</dbReference>
<evidence type="ECO:0008006" key="3">
    <source>
        <dbReference type="Google" id="ProtNLM"/>
    </source>
</evidence>
<name>A0AAW8TNU4_9ENTE</name>